<evidence type="ECO:0000259" key="9">
    <source>
        <dbReference type="PROSITE" id="PS51471"/>
    </source>
</evidence>
<feature type="compositionally biased region" description="Low complexity" evidence="7">
    <location>
        <begin position="268"/>
        <end position="289"/>
    </location>
</feature>
<feature type="region of interest" description="Disordered" evidence="7">
    <location>
        <begin position="95"/>
        <end position="143"/>
    </location>
</feature>
<dbReference type="GO" id="GO:0071456">
    <property type="term" value="P:cellular response to hypoxia"/>
    <property type="evidence" value="ECO:0007669"/>
    <property type="project" value="TreeGrafter"/>
</dbReference>
<dbReference type="InterPro" id="IPR006620">
    <property type="entry name" value="Pro_4_hyd_alph"/>
</dbReference>
<keyword evidence="8" id="KW-0732">Signal</keyword>
<dbReference type="PROSITE" id="PS51471">
    <property type="entry name" value="FE2OG_OXY"/>
    <property type="match status" value="1"/>
</dbReference>
<keyword evidence="2" id="KW-0479">Metal-binding</keyword>
<dbReference type="GO" id="GO:0008198">
    <property type="term" value="F:ferrous iron binding"/>
    <property type="evidence" value="ECO:0007669"/>
    <property type="project" value="TreeGrafter"/>
</dbReference>
<keyword evidence="6" id="KW-0408">Iron</keyword>
<feature type="compositionally biased region" description="Polar residues" evidence="7">
    <location>
        <begin position="109"/>
        <end position="123"/>
    </location>
</feature>
<dbReference type="Gene3D" id="2.60.120.620">
    <property type="entry name" value="q2cbj1_9rhob like domain"/>
    <property type="match status" value="1"/>
</dbReference>
<dbReference type="SMART" id="SM00702">
    <property type="entry name" value="P4Hc"/>
    <property type="match status" value="1"/>
</dbReference>
<proteinExistence type="predicted"/>
<dbReference type="OrthoDB" id="204385at2759"/>
<keyword evidence="5" id="KW-0560">Oxidoreductase</keyword>
<evidence type="ECO:0000313" key="11">
    <source>
        <dbReference type="Proteomes" id="UP000095751"/>
    </source>
</evidence>
<comment type="cofactor">
    <cofactor evidence="1">
        <name>L-ascorbate</name>
        <dbReference type="ChEBI" id="CHEBI:38290"/>
    </cofactor>
</comment>
<evidence type="ECO:0000256" key="5">
    <source>
        <dbReference type="ARBA" id="ARBA00023002"/>
    </source>
</evidence>
<accession>A0A1E7F218</accession>
<feature type="compositionally biased region" description="Low complexity" evidence="7">
    <location>
        <begin position="186"/>
        <end position="195"/>
    </location>
</feature>
<keyword evidence="3" id="KW-0847">Vitamin C</keyword>
<name>A0A1E7F218_9STRA</name>
<evidence type="ECO:0000256" key="6">
    <source>
        <dbReference type="ARBA" id="ARBA00023004"/>
    </source>
</evidence>
<dbReference type="GO" id="GO:0031543">
    <property type="term" value="F:peptidyl-proline dioxygenase activity"/>
    <property type="evidence" value="ECO:0007669"/>
    <property type="project" value="TreeGrafter"/>
</dbReference>
<evidence type="ECO:0000256" key="2">
    <source>
        <dbReference type="ARBA" id="ARBA00022723"/>
    </source>
</evidence>
<dbReference type="PANTHER" id="PTHR12907:SF26">
    <property type="entry name" value="HIF PROLYL HYDROXYLASE, ISOFORM C"/>
    <property type="match status" value="1"/>
</dbReference>
<dbReference type="PANTHER" id="PTHR12907">
    <property type="entry name" value="EGL NINE HOMOLOG-RELATED"/>
    <property type="match status" value="1"/>
</dbReference>
<dbReference type="InParanoid" id="A0A1E7F218"/>
<feature type="chain" id="PRO_5009192529" description="Fe2OG dioxygenase domain-containing protein" evidence="8">
    <location>
        <begin position="20"/>
        <end position="374"/>
    </location>
</feature>
<feature type="region of interest" description="Disordered" evidence="7">
    <location>
        <begin position="268"/>
        <end position="291"/>
    </location>
</feature>
<keyword evidence="4" id="KW-0223">Dioxygenase</keyword>
<gene>
    <name evidence="10" type="ORF">FRACYDRAFT_244417</name>
</gene>
<dbReference type="EMBL" id="KV784365">
    <property type="protein sequence ID" value="OEU12156.1"/>
    <property type="molecule type" value="Genomic_DNA"/>
</dbReference>
<evidence type="ECO:0000256" key="1">
    <source>
        <dbReference type="ARBA" id="ARBA00001961"/>
    </source>
</evidence>
<dbReference type="Pfam" id="PF13640">
    <property type="entry name" value="2OG-FeII_Oxy_3"/>
    <property type="match status" value="1"/>
</dbReference>
<dbReference type="GO" id="GO:0031418">
    <property type="term" value="F:L-ascorbic acid binding"/>
    <property type="evidence" value="ECO:0007669"/>
    <property type="project" value="UniProtKB-KW"/>
</dbReference>
<sequence length="374" mass="41824">MRVSFFFFILLLRINKDDSANAFSTKSPSSSLPSTIGAPVNNSNHNNHNLLSSEDINKIALGGVAVIANFVPSDLINRMRKDAISLQKNGHFRADGLSNKALGSRNDIQKQGFTSNGDRQTFRGTSTSTSDAGGGGGGTNNNGIISWYNTEIGDYKTRKEFDQLMCQLRTQLSIDLNRPTLISDEQQQQQQQQQQKGSSRHEITYNWYEPTAKLGQHLDEHHEETKGPQGWKYPTRRSITWLVYLNDAWTDEEGGALRCLPRKNQNINNNANANANNNSNNNNNNNNRNYGPVGSHEGNIQIGWMDGYNPVYLDAFRDSGQTAFNTEELYIIPFGGTIVLFDSVTLPHSVLEVTGKRQRIAATGWFHEDSQFTF</sequence>
<feature type="signal peptide" evidence="8">
    <location>
        <begin position="1"/>
        <end position="19"/>
    </location>
</feature>
<evidence type="ECO:0000256" key="3">
    <source>
        <dbReference type="ARBA" id="ARBA00022896"/>
    </source>
</evidence>
<dbReference type="InterPro" id="IPR005123">
    <property type="entry name" value="Oxoglu/Fe-dep_dioxygenase_dom"/>
</dbReference>
<dbReference type="AlphaFoldDB" id="A0A1E7F218"/>
<protein>
    <recommendedName>
        <fullName evidence="9">Fe2OG dioxygenase domain-containing protein</fullName>
    </recommendedName>
</protein>
<evidence type="ECO:0000313" key="10">
    <source>
        <dbReference type="EMBL" id="OEU12156.1"/>
    </source>
</evidence>
<evidence type="ECO:0000256" key="4">
    <source>
        <dbReference type="ARBA" id="ARBA00022964"/>
    </source>
</evidence>
<dbReference type="InterPro" id="IPR051559">
    <property type="entry name" value="HIF_prolyl_hydroxylases"/>
</dbReference>
<feature type="domain" description="Fe2OG dioxygenase" evidence="9">
    <location>
        <begin position="199"/>
        <end position="368"/>
    </location>
</feature>
<organism evidence="10 11">
    <name type="scientific">Fragilariopsis cylindrus CCMP1102</name>
    <dbReference type="NCBI Taxonomy" id="635003"/>
    <lineage>
        <taxon>Eukaryota</taxon>
        <taxon>Sar</taxon>
        <taxon>Stramenopiles</taxon>
        <taxon>Ochrophyta</taxon>
        <taxon>Bacillariophyta</taxon>
        <taxon>Bacillariophyceae</taxon>
        <taxon>Bacillariophycidae</taxon>
        <taxon>Bacillariales</taxon>
        <taxon>Bacillariaceae</taxon>
        <taxon>Fragilariopsis</taxon>
    </lineage>
</organism>
<feature type="region of interest" description="Disordered" evidence="7">
    <location>
        <begin position="183"/>
        <end position="202"/>
    </location>
</feature>
<dbReference type="KEGG" id="fcy:FRACYDRAFT_244417"/>
<dbReference type="InterPro" id="IPR044862">
    <property type="entry name" value="Pro_4_hyd_alph_FE2OG_OXY"/>
</dbReference>
<dbReference type="Proteomes" id="UP000095751">
    <property type="component" value="Unassembled WGS sequence"/>
</dbReference>
<evidence type="ECO:0000256" key="8">
    <source>
        <dbReference type="SAM" id="SignalP"/>
    </source>
</evidence>
<keyword evidence="11" id="KW-1185">Reference proteome</keyword>
<reference evidence="10 11" key="1">
    <citation type="submission" date="2016-09" db="EMBL/GenBank/DDBJ databases">
        <title>Extensive genetic diversity and differential bi-allelic expression allows diatom success in the polar Southern Ocean.</title>
        <authorList>
            <consortium name="DOE Joint Genome Institute"/>
            <person name="Mock T."/>
            <person name="Otillar R.P."/>
            <person name="Strauss J."/>
            <person name="Dupont C."/>
            <person name="Frickenhaus S."/>
            <person name="Maumus F."/>
            <person name="Mcmullan M."/>
            <person name="Sanges R."/>
            <person name="Schmutz J."/>
            <person name="Toseland A."/>
            <person name="Valas R."/>
            <person name="Veluchamy A."/>
            <person name="Ward B.J."/>
            <person name="Allen A."/>
            <person name="Barry K."/>
            <person name="Falciatore A."/>
            <person name="Ferrante M."/>
            <person name="Fortunato A.E."/>
            <person name="Gloeckner G."/>
            <person name="Gruber A."/>
            <person name="Hipkin R."/>
            <person name="Janech M."/>
            <person name="Kroth P."/>
            <person name="Leese F."/>
            <person name="Lindquist E."/>
            <person name="Lyon B.R."/>
            <person name="Martin J."/>
            <person name="Mayer C."/>
            <person name="Parker M."/>
            <person name="Quesneville H."/>
            <person name="Raymond J."/>
            <person name="Uhlig C."/>
            <person name="Valentin K.U."/>
            <person name="Worden A.Z."/>
            <person name="Armbrust E.V."/>
            <person name="Bowler C."/>
            <person name="Green B."/>
            <person name="Moulton V."/>
            <person name="Van Oosterhout C."/>
            <person name="Grigoriev I."/>
        </authorList>
    </citation>
    <scope>NUCLEOTIDE SEQUENCE [LARGE SCALE GENOMIC DNA]</scope>
    <source>
        <strain evidence="10 11">CCMP1102</strain>
    </source>
</reference>
<evidence type="ECO:0000256" key="7">
    <source>
        <dbReference type="SAM" id="MobiDB-lite"/>
    </source>
</evidence>